<reference evidence="1 2" key="1">
    <citation type="submission" date="2024-03" db="EMBL/GenBank/DDBJ databases">
        <title>Human intestinal bacterial collection.</title>
        <authorList>
            <person name="Pauvert C."/>
            <person name="Hitch T.C.A."/>
            <person name="Clavel T."/>
        </authorList>
    </citation>
    <scope>NUCLEOTIDE SEQUENCE [LARGE SCALE GENOMIC DNA]</scope>
    <source>
        <strain evidence="1 2">CLA-SR-H021</strain>
    </source>
</reference>
<protein>
    <recommendedName>
        <fullName evidence="3">2'-5' RNA ligase family protein</fullName>
    </recommendedName>
</protein>
<dbReference type="Gene3D" id="3.90.1140.10">
    <property type="entry name" value="Cyclic phosphodiesterase"/>
    <property type="match status" value="1"/>
</dbReference>
<evidence type="ECO:0000313" key="2">
    <source>
        <dbReference type="Proteomes" id="UP001454086"/>
    </source>
</evidence>
<name>A0ABV1D3R0_9FIRM</name>
<dbReference type="SUPFAM" id="SSF55144">
    <property type="entry name" value="LigT-like"/>
    <property type="match status" value="1"/>
</dbReference>
<evidence type="ECO:0008006" key="3">
    <source>
        <dbReference type="Google" id="ProtNLM"/>
    </source>
</evidence>
<dbReference type="InterPro" id="IPR009097">
    <property type="entry name" value="Cyclic_Pdiesterase"/>
</dbReference>
<evidence type="ECO:0000313" key="1">
    <source>
        <dbReference type="EMBL" id="MEQ2424227.1"/>
    </source>
</evidence>
<dbReference type="RefSeq" id="WP_150846506.1">
    <property type="nucleotide sequence ID" value="NZ_JBBMFM010000010.1"/>
</dbReference>
<sequence>METLNQFRERVYDFEYNSLYMNHDGCFCTNSSLNDKVDASGKFKKYIGNTILFSLDLNDAKTKIVRKKLKYMQDILYSKCQGMFAERLNENTFHMTLHDLVNGRPENVVDEEICLIREKAKIFMENVCKESWIIRLKTICVFNMVHSSVVLGLEPYSNPDCDKLMDLYECLERIYPVGYQMTPHITLAYYKPGIYQDDDIKKLKEAFDFLSNETFVMEFTSESLKCQDFCDMNHYAV</sequence>
<accession>A0ABV1D3R0</accession>
<keyword evidence="2" id="KW-1185">Reference proteome</keyword>
<organism evidence="1 2">
    <name type="scientific">Enterocloster hominis</name>
    <name type="common">ex Hitch et al. 2024</name>
    <dbReference type="NCBI Taxonomy" id="1917870"/>
    <lineage>
        <taxon>Bacteria</taxon>
        <taxon>Bacillati</taxon>
        <taxon>Bacillota</taxon>
        <taxon>Clostridia</taxon>
        <taxon>Lachnospirales</taxon>
        <taxon>Lachnospiraceae</taxon>
        <taxon>Enterocloster</taxon>
    </lineage>
</organism>
<comment type="caution">
    <text evidence="1">The sequence shown here is derived from an EMBL/GenBank/DDBJ whole genome shotgun (WGS) entry which is preliminary data.</text>
</comment>
<dbReference type="Proteomes" id="UP001454086">
    <property type="component" value="Unassembled WGS sequence"/>
</dbReference>
<dbReference type="EMBL" id="JBBMFM010000010">
    <property type="protein sequence ID" value="MEQ2424227.1"/>
    <property type="molecule type" value="Genomic_DNA"/>
</dbReference>
<proteinExistence type="predicted"/>
<gene>
    <name evidence="1" type="ORF">WMQ36_04520</name>
</gene>